<keyword evidence="2" id="KW-1185">Reference proteome</keyword>
<protein>
    <submittedName>
        <fullName evidence="1">Uncharacterized protein</fullName>
    </submittedName>
</protein>
<dbReference type="AlphaFoldDB" id="A0AAV4WX10"/>
<evidence type="ECO:0000313" key="2">
    <source>
        <dbReference type="Proteomes" id="UP001054945"/>
    </source>
</evidence>
<proteinExistence type="predicted"/>
<evidence type="ECO:0000313" key="1">
    <source>
        <dbReference type="EMBL" id="GIY86416.1"/>
    </source>
</evidence>
<sequence length="199" mass="22120">MSLRSTTAHTHDAKRSCTGNQICQPKSSVNPAPTVKVDTKVFQDRLPPGTLWRPTYSCQTTLRRGADLCQVLFKATTNTFMVDCVQRQLLLLQPLINSALLKTALSLFNLICSLSPIINRDRDVAQSVEVVGRGRRGSDGKASPSKIGEEAKKKDCDEPGYVIPFHHKRVVTARWIKYHCAIRWWVTSISGVVSEVVDA</sequence>
<dbReference type="Proteomes" id="UP001054945">
    <property type="component" value="Unassembled WGS sequence"/>
</dbReference>
<organism evidence="1 2">
    <name type="scientific">Caerostris extrusa</name>
    <name type="common">Bark spider</name>
    <name type="synonym">Caerostris bankana</name>
    <dbReference type="NCBI Taxonomy" id="172846"/>
    <lineage>
        <taxon>Eukaryota</taxon>
        <taxon>Metazoa</taxon>
        <taxon>Ecdysozoa</taxon>
        <taxon>Arthropoda</taxon>
        <taxon>Chelicerata</taxon>
        <taxon>Arachnida</taxon>
        <taxon>Araneae</taxon>
        <taxon>Araneomorphae</taxon>
        <taxon>Entelegynae</taxon>
        <taxon>Araneoidea</taxon>
        <taxon>Araneidae</taxon>
        <taxon>Caerostris</taxon>
    </lineage>
</organism>
<comment type="caution">
    <text evidence="1">The sequence shown here is derived from an EMBL/GenBank/DDBJ whole genome shotgun (WGS) entry which is preliminary data.</text>
</comment>
<accession>A0AAV4WX10</accession>
<gene>
    <name evidence="1" type="ORF">CEXT_722921</name>
</gene>
<reference evidence="1 2" key="1">
    <citation type="submission" date="2021-06" db="EMBL/GenBank/DDBJ databases">
        <title>Caerostris extrusa draft genome.</title>
        <authorList>
            <person name="Kono N."/>
            <person name="Arakawa K."/>
        </authorList>
    </citation>
    <scope>NUCLEOTIDE SEQUENCE [LARGE SCALE GENOMIC DNA]</scope>
</reference>
<name>A0AAV4WX10_CAEEX</name>
<dbReference type="EMBL" id="BPLR01016792">
    <property type="protein sequence ID" value="GIY86416.1"/>
    <property type="molecule type" value="Genomic_DNA"/>
</dbReference>